<evidence type="ECO:0000256" key="1">
    <source>
        <dbReference type="ARBA" id="ARBA00004141"/>
    </source>
</evidence>
<dbReference type="InterPro" id="IPR036259">
    <property type="entry name" value="MFS_trans_sf"/>
</dbReference>
<comment type="subcellular location">
    <subcellularLocation>
        <location evidence="1">Membrane</location>
        <topology evidence="1">Multi-pass membrane protein</topology>
    </subcellularLocation>
</comment>
<dbReference type="SUPFAM" id="SSF103473">
    <property type="entry name" value="MFS general substrate transporter"/>
    <property type="match status" value="1"/>
</dbReference>
<dbReference type="PANTHER" id="PTHR43791:SF18">
    <property type="entry name" value="NICOTINIC ACID TRANSPORTER TNA1, PUTATIVE (AFU_ORTHOLOGUE AFUA_3G03820)-RELATED"/>
    <property type="match status" value="1"/>
</dbReference>
<evidence type="ECO:0000256" key="5">
    <source>
        <dbReference type="ARBA" id="ARBA00023136"/>
    </source>
</evidence>
<feature type="transmembrane region" description="Helical" evidence="7">
    <location>
        <begin position="110"/>
        <end position="130"/>
    </location>
</feature>
<evidence type="ECO:0000256" key="4">
    <source>
        <dbReference type="ARBA" id="ARBA00022989"/>
    </source>
</evidence>
<dbReference type="HOGENOM" id="CLU_001265_0_1_1"/>
<reference evidence="9" key="2">
    <citation type="submission" date="2015-01" db="EMBL/GenBank/DDBJ databases">
        <title>Evolutionary Origins and Diversification of the Mycorrhizal Mutualists.</title>
        <authorList>
            <consortium name="DOE Joint Genome Institute"/>
            <consortium name="Mycorrhizal Genomics Consortium"/>
            <person name="Kohler A."/>
            <person name="Kuo A."/>
            <person name="Nagy L.G."/>
            <person name="Floudas D."/>
            <person name="Copeland A."/>
            <person name="Barry K.W."/>
            <person name="Cichocki N."/>
            <person name="Veneault-Fourrey C."/>
            <person name="LaButti K."/>
            <person name="Lindquist E.A."/>
            <person name="Lipzen A."/>
            <person name="Lundell T."/>
            <person name="Morin E."/>
            <person name="Murat C."/>
            <person name="Riley R."/>
            <person name="Ohm R."/>
            <person name="Sun H."/>
            <person name="Tunlid A."/>
            <person name="Henrissat B."/>
            <person name="Grigoriev I.V."/>
            <person name="Hibbett D.S."/>
            <person name="Martin F."/>
        </authorList>
    </citation>
    <scope>NUCLEOTIDE SEQUENCE [LARGE SCALE GENOMIC DNA]</scope>
    <source>
        <strain evidence="9">Ve08.2h10</strain>
    </source>
</reference>
<feature type="transmembrane region" description="Helical" evidence="7">
    <location>
        <begin position="459"/>
        <end position="479"/>
    </location>
</feature>
<dbReference type="AlphaFoldDB" id="A0A0D0DMI5"/>
<feature type="region of interest" description="Disordered" evidence="6">
    <location>
        <begin position="496"/>
        <end position="517"/>
    </location>
</feature>
<evidence type="ECO:0000256" key="2">
    <source>
        <dbReference type="ARBA" id="ARBA00022448"/>
    </source>
</evidence>
<dbReference type="FunCoup" id="A0A0D0DMI5">
    <property type="interactions" value="78"/>
</dbReference>
<dbReference type="OrthoDB" id="2985014at2759"/>
<dbReference type="InterPro" id="IPR011701">
    <property type="entry name" value="MFS"/>
</dbReference>
<accession>A0A0D0DMI5</accession>
<protein>
    <recommendedName>
        <fullName evidence="10">Major facilitator superfamily (MFS) profile domain-containing protein</fullName>
    </recommendedName>
</protein>
<feature type="transmembrane region" description="Helical" evidence="7">
    <location>
        <begin position="292"/>
        <end position="317"/>
    </location>
</feature>
<keyword evidence="9" id="KW-1185">Reference proteome</keyword>
<reference evidence="8 9" key="1">
    <citation type="submission" date="2014-04" db="EMBL/GenBank/DDBJ databases">
        <authorList>
            <consortium name="DOE Joint Genome Institute"/>
            <person name="Kuo A."/>
            <person name="Kohler A."/>
            <person name="Jargeat P."/>
            <person name="Nagy L.G."/>
            <person name="Floudas D."/>
            <person name="Copeland A."/>
            <person name="Barry K.W."/>
            <person name="Cichocki N."/>
            <person name="Veneault-Fourrey C."/>
            <person name="LaButti K."/>
            <person name="Lindquist E.A."/>
            <person name="Lipzen A."/>
            <person name="Lundell T."/>
            <person name="Morin E."/>
            <person name="Murat C."/>
            <person name="Sun H."/>
            <person name="Tunlid A."/>
            <person name="Henrissat B."/>
            <person name="Grigoriev I.V."/>
            <person name="Hibbett D.S."/>
            <person name="Martin F."/>
            <person name="Nordberg H.P."/>
            <person name="Cantor M.N."/>
            <person name="Hua S.X."/>
        </authorList>
    </citation>
    <scope>NUCLEOTIDE SEQUENCE [LARGE SCALE GENOMIC DNA]</scope>
    <source>
        <strain evidence="8 9">Ve08.2h10</strain>
    </source>
</reference>
<evidence type="ECO:0000256" key="7">
    <source>
        <dbReference type="SAM" id="Phobius"/>
    </source>
</evidence>
<dbReference type="Pfam" id="PF07690">
    <property type="entry name" value="MFS_1"/>
    <property type="match status" value="1"/>
</dbReference>
<evidence type="ECO:0000313" key="9">
    <source>
        <dbReference type="Proteomes" id="UP000054538"/>
    </source>
</evidence>
<feature type="transmembrane region" description="Helical" evidence="7">
    <location>
        <begin position="358"/>
        <end position="377"/>
    </location>
</feature>
<feature type="transmembrane region" description="Helical" evidence="7">
    <location>
        <begin position="329"/>
        <end position="346"/>
    </location>
</feature>
<sequence>MSPMSEPSSDTHPDSGPLQQMKELRDSEDSVAPALTAAQETKLWRKFDLRLIPIIGLMALLSTMDRGASFPAHLCTVLNSYLTYRQHGCERTSGVYHIPNVHLTSWQFNIALMMYFIVLWGFVMMLMGFVKTYPQLVGVRVCLGATEAGFYPGVAYCLTIWYPKYKYQYRMALLTAAAALAGACSGLLAYVIGFMNGDGGLEGWSWIFILQGVATMLVGLISAFVLEDYPSTAKFLTTQERSFVIEQHRCSDDAQDEEEDMSQQVWAAFTDWQVEVVLSVERMDILRISTKVWALSLVQISITIPAYGITYFLPIIINDFEYSISVSQLLTIPPYVIGAVTVLVFSSFSDDIKLRSPFIFAAQSVALLGYIINISGAPSGVKYFGTYLCIISSYAGGPGPESTSVLSAWRYKLVWVVLGAWLEAASSVLRMNHAFYSDASLEKKNLFCLELTRMHLLDALAIAFITLGLITIAIIVLAYKRLNALLDREELLERQQGQNAEHKESDGDRVPGFRYTL</sequence>
<feature type="compositionally biased region" description="Basic and acidic residues" evidence="6">
    <location>
        <begin position="500"/>
        <end position="511"/>
    </location>
</feature>
<keyword evidence="2" id="KW-0813">Transport</keyword>
<gene>
    <name evidence="8" type="ORF">PAXRUDRAFT_12991</name>
</gene>
<keyword evidence="3 7" id="KW-0812">Transmembrane</keyword>
<keyword evidence="5 7" id="KW-0472">Membrane</keyword>
<evidence type="ECO:0000313" key="8">
    <source>
        <dbReference type="EMBL" id="KIK92853.1"/>
    </source>
</evidence>
<dbReference type="PANTHER" id="PTHR43791">
    <property type="entry name" value="PERMEASE-RELATED"/>
    <property type="match status" value="1"/>
</dbReference>
<dbReference type="GO" id="GO:0022857">
    <property type="term" value="F:transmembrane transporter activity"/>
    <property type="evidence" value="ECO:0007669"/>
    <property type="project" value="InterPro"/>
</dbReference>
<name>A0A0D0DMI5_9AGAM</name>
<dbReference type="Proteomes" id="UP000054538">
    <property type="component" value="Unassembled WGS sequence"/>
</dbReference>
<dbReference type="Gene3D" id="1.20.1250.20">
    <property type="entry name" value="MFS general substrate transporter like domains"/>
    <property type="match status" value="1"/>
</dbReference>
<dbReference type="STRING" id="930991.A0A0D0DMI5"/>
<keyword evidence="4 7" id="KW-1133">Transmembrane helix</keyword>
<feature type="transmembrane region" description="Helical" evidence="7">
    <location>
        <begin position="171"/>
        <end position="192"/>
    </location>
</feature>
<proteinExistence type="predicted"/>
<dbReference type="EMBL" id="KN825237">
    <property type="protein sequence ID" value="KIK92853.1"/>
    <property type="molecule type" value="Genomic_DNA"/>
</dbReference>
<dbReference type="GO" id="GO:0016020">
    <property type="term" value="C:membrane"/>
    <property type="evidence" value="ECO:0007669"/>
    <property type="project" value="UniProtKB-SubCell"/>
</dbReference>
<evidence type="ECO:0000256" key="3">
    <source>
        <dbReference type="ARBA" id="ARBA00022692"/>
    </source>
</evidence>
<organism evidence="8 9">
    <name type="scientific">Paxillus rubicundulus Ve08.2h10</name>
    <dbReference type="NCBI Taxonomy" id="930991"/>
    <lineage>
        <taxon>Eukaryota</taxon>
        <taxon>Fungi</taxon>
        <taxon>Dikarya</taxon>
        <taxon>Basidiomycota</taxon>
        <taxon>Agaricomycotina</taxon>
        <taxon>Agaricomycetes</taxon>
        <taxon>Agaricomycetidae</taxon>
        <taxon>Boletales</taxon>
        <taxon>Paxilineae</taxon>
        <taxon>Paxillaceae</taxon>
        <taxon>Paxillus</taxon>
    </lineage>
</organism>
<evidence type="ECO:0000256" key="6">
    <source>
        <dbReference type="SAM" id="MobiDB-lite"/>
    </source>
</evidence>
<feature type="transmembrane region" description="Helical" evidence="7">
    <location>
        <begin position="204"/>
        <end position="226"/>
    </location>
</feature>
<feature type="compositionally biased region" description="Polar residues" evidence="6">
    <location>
        <begin position="1"/>
        <end position="10"/>
    </location>
</feature>
<evidence type="ECO:0008006" key="10">
    <source>
        <dbReference type="Google" id="ProtNLM"/>
    </source>
</evidence>
<feature type="region of interest" description="Disordered" evidence="6">
    <location>
        <begin position="1"/>
        <end position="23"/>
    </location>
</feature>
<dbReference type="InParanoid" id="A0A0D0DMI5"/>